<accession>A0A1I8A9W3</accession>
<dbReference type="AlphaFoldDB" id="A0A1I8A9W3"/>
<sequence>MRFSGKVAIVTGSTSGIGQATVLLLASEGAKVVVHGRNAEKIQATLRLLDKMGIRCEDVLAFQGEIQDDVFIEYLVKRTIEKFGKIDILVNNAGLGGAPGMDPNSMESFDYLQDVNVKSVIKLTNLVLPHLEKTRGNIVNVSSVVAFHPAPQFLYYAMSKAAVDNFMRSKTEEFARKGVRINSVNPGYVQTDFLKQMDVPSIVGKNMANAHTKENPLGRAGLPSDVAKPIAFLASDEASYVSGVALTVDGGQVMKSALVSPS</sequence>
<dbReference type="FunFam" id="3.40.50.720:FF:000084">
    <property type="entry name" value="Short-chain dehydrogenase reductase"/>
    <property type="match status" value="1"/>
</dbReference>
<dbReference type="Proteomes" id="UP000095287">
    <property type="component" value="Unplaced"/>
</dbReference>
<dbReference type="PRINTS" id="PR00080">
    <property type="entry name" value="SDRFAMILY"/>
</dbReference>
<name>A0A1I8A9W3_9BILA</name>
<dbReference type="InterPro" id="IPR036291">
    <property type="entry name" value="NAD(P)-bd_dom_sf"/>
</dbReference>
<evidence type="ECO:0000313" key="2">
    <source>
        <dbReference type="WBParaSite" id="L893_g3566.t1"/>
    </source>
</evidence>
<keyword evidence="1" id="KW-1185">Reference proteome</keyword>
<protein>
    <submittedName>
        <fullName evidence="2">Short-chain dehydrogenease/reductase-like protein</fullName>
    </submittedName>
</protein>
<dbReference type="NCBIfam" id="NF005559">
    <property type="entry name" value="PRK07231.1"/>
    <property type="match status" value="1"/>
</dbReference>
<dbReference type="PANTHER" id="PTHR43975">
    <property type="entry name" value="ZGC:101858"/>
    <property type="match status" value="1"/>
</dbReference>
<dbReference type="Gene3D" id="3.40.50.720">
    <property type="entry name" value="NAD(P)-binding Rossmann-like Domain"/>
    <property type="match status" value="1"/>
</dbReference>
<dbReference type="PANTHER" id="PTHR43975:SF2">
    <property type="entry name" value="EG:BACR7A4.14 PROTEIN-RELATED"/>
    <property type="match status" value="1"/>
</dbReference>
<dbReference type="SUPFAM" id="SSF51735">
    <property type="entry name" value="NAD(P)-binding Rossmann-fold domains"/>
    <property type="match status" value="1"/>
</dbReference>
<dbReference type="Pfam" id="PF13561">
    <property type="entry name" value="adh_short_C2"/>
    <property type="match status" value="1"/>
</dbReference>
<proteinExistence type="predicted"/>
<reference evidence="2" key="1">
    <citation type="submission" date="2016-11" db="UniProtKB">
        <authorList>
            <consortium name="WormBaseParasite"/>
        </authorList>
    </citation>
    <scope>IDENTIFICATION</scope>
</reference>
<dbReference type="InterPro" id="IPR002347">
    <property type="entry name" value="SDR_fam"/>
</dbReference>
<evidence type="ECO:0000313" key="1">
    <source>
        <dbReference type="Proteomes" id="UP000095287"/>
    </source>
</evidence>
<dbReference type="WBParaSite" id="L893_g3566.t1">
    <property type="protein sequence ID" value="L893_g3566.t1"/>
    <property type="gene ID" value="L893_g3566"/>
</dbReference>
<dbReference type="PRINTS" id="PR00081">
    <property type="entry name" value="GDHRDH"/>
</dbReference>
<organism evidence="1 2">
    <name type="scientific">Steinernema glaseri</name>
    <dbReference type="NCBI Taxonomy" id="37863"/>
    <lineage>
        <taxon>Eukaryota</taxon>
        <taxon>Metazoa</taxon>
        <taxon>Ecdysozoa</taxon>
        <taxon>Nematoda</taxon>
        <taxon>Chromadorea</taxon>
        <taxon>Rhabditida</taxon>
        <taxon>Tylenchina</taxon>
        <taxon>Panagrolaimomorpha</taxon>
        <taxon>Strongyloidoidea</taxon>
        <taxon>Steinernematidae</taxon>
        <taxon>Steinernema</taxon>
    </lineage>
</organism>